<dbReference type="PROSITE" id="PS00758">
    <property type="entry name" value="ARGE_DAPE_CPG2_1"/>
    <property type="match status" value="1"/>
</dbReference>
<dbReference type="SUPFAM" id="SSF53187">
    <property type="entry name" value="Zn-dependent exopeptidases"/>
    <property type="match status" value="1"/>
</dbReference>
<feature type="region of interest" description="Disordered" evidence="9">
    <location>
        <begin position="219"/>
        <end position="278"/>
    </location>
</feature>
<keyword evidence="7 10" id="KW-0224">Dipeptidase</keyword>
<evidence type="ECO:0000313" key="11">
    <source>
        <dbReference type="Proteomes" id="UP001304683"/>
    </source>
</evidence>
<dbReference type="PANTHER" id="PTHR43808">
    <property type="entry name" value="ACETYLORNITHINE DEACETYLASE"/>
    <property type="match status" value="1"/>
</dbReference>
<dbReference type="InterPro" id="IPR050072">
    <property type="entry name" value="Peptidase_M20A"/>
</dbReference>
<dbReference type="InterPro" id="IPR002933">
    <property type="entry name" value="Peptidase_M20"/>
</dbReference>
<organism evidence="10 11">
    <name type="scientific">Thermaerobacter composti</name>
    <dbReference type="NCBI Taxonomy" id="554949"/>
    <lineage>
        <taxon>Bacteria</taxon>
        <taxon>Bacillati</taxon>
        <taxon>Bacillota</taxon>
        <taxon>Clostridia</taxon>
        <taxon>Eubacteriales</taxon>
        <taxon>Clostridiales Family XVII. Incertae Sedis</taxon>
        <taxon>Thermaerobacter</taxon>
    </lineage>
</organism>
<dbReference type="PANTHER" id="PTHR43808:SF31">
    <property type="entry name" value="N-ACETYL-L-CITRULLINE DEACETYLASE"/>
    <property type="match status" value="1"/>
</dbReference>
<feature type="compositionally biased region" description="Low complexity" evidence="9">
    <location>
        <begin position="219"/>
        <end position="237"/>
    </location>
</feature>
<dbReference type="NCBIfam" id="TIGR01887">
    <property type="entry name" value="dipeptidaselike"/>
    <property type="match status" value="1"/>
</dbReference>
<gene>
    <name evidence="10" type="ORF">Q5761_07975</name>
</gene>
<dbReference type="Gene3D" id="3.30.70.360">
    <property type="match status" value="1"/>
</dbReference>
<evidence type="ECO:0000313" key="10">
    <source>
        <dbReference type="EMBL" id="WPD18310.1"/>
    </source>
</evidence>
<keyword evidence="6" id="KW-0862">Zinc</keyword>
<feature type="compositionally biased region" description="Gly residues" evidence="9">
    <location>
        <begin position="244"/>
        <end position="258"/>
    </location>
</feature>
<keyword evidence="5 10" id="KW-0378">Hydrolase</keyword>
<proteinExistence type="inferred from homology"/>
<comment type="similarity">
    <text evidence="2">Belongs to the peptidase M20A family.</text>
</comment>
<name>A0ABZ0QLD3_9FIRM</name>
<dbReference type="SUPFAM" id="SSF55031">
    <property type="entry name" value="Bacterial exopeptidase dimerisation domain"/>
    <property type="match status" value="1"/>
</dbReference>
<dbReference type="InterPro" id="IPR036264">
    <property type="entry name" value="Bact_exopeptidase_dim_dom"/>
</dbReference>
<keyword evidence="11" id="KW-1185">Reference proteome</keyword>
<reference evidence="10 11" key="1">
    <citation type="submission" date="2023-08" db="EMBL/GenBank/DDBJ databases">
        <title>Genome sequence of Thermaerobacter compostii strain Ins1, a spore-forming filamentous bacterium isolated from a deep geothermal reservoir.</title>
        <authorList>
            <person name="Bregnard D."/>
            <person name="Gonzalez D."/>
            <person name="Junier P."/>
        </authorList>
    </citation>
    <scope>NUCLEOTIDE SEQUENCE [LARGE SCALE GENOMIC DNA]</scope>
    <source>
        <strain evidence="10 11">Ins1</strain>
    </source>
</reference>
<keyword evidence="4" id="KW-0479">Metal-binding</keyword>
<feature type="compositionally biased region" description="Low complexity" evidence="9">
    <location>
        <begin position="267"/>
        <end position="278"/>
    </location>
</feature>
<dbReference type="InterPro" id="IPR010964">
    <property type="entry name" value="M20A_pepV-rel"/>
</dbReference>
<evidence type="ECO:0000256" key="5">
    <source>
        <dbReference type="ARBA" id="ARBA00022801"/>
    </source>
</evidence>
<keyword evidence="3" id="KW-0645">Protease</keyword>
<evidence type="ECO:0000256" key="2">
    <source>
        <dbReference type="ARBA" id="ARBA00006247"/>
    </source>
</evidence>
<evidence type="ECO:0000256" key="3">
    <source>
        <dbReference type="ARBA" id="ARBA00022670"/>
    </source>
</evidence>
<evidence type="ECO:0000256" key="8">
    <source>
        <dbReference type="ARBA" id="ARBA00023049"/>
    </source>
</evidence>
<protein>
    <submittedName>
        <fullName evidence="10">Sapep family Mn(2+)-dependent dipeptidase</fullName>
        <ecNumber evidence="10">3.4.13.-</ecNumber>
    </submittedName>
</protein>
<evidence type="ECO:0000256" key="4">
    <source>
        <dbReference type="ARBA" id="ARBA00022723"/>
    </source>
</evidence>
<accession>A0ABZ0QLD3</accession>
<dbReference type="Proteomes" id="UP001304683">
    <property type="component" value="Chromosome"/>
</dbReference>
<evidence type="ECO:0000256" key="6">
    <source>
        <dbReference type="ARBA" id="ARBA00022833"/>
    </source>
</evidence>
<dbReference type="EC" id="3.4.13.-" evidence="10"/>
<sequence length="585" mass="61225">MAQLDRWLQDHRQEMVTAVQALCRIRSVQDEPAPGQPFGPGVAEALEWVRRRAEALGFRTRNVDGYAIDAEIGEGDEWIAILAHVDVVPEGSGWTHPPYAAEIHDGKIYARGAVDDKGPTVAALYAMKAVADLALAAGRRPARRARLVVGGNEESGFECVKYYFAREPQPALGFSPDAMFPLVHAEKGIWTFRLSLELPGEGADPLDEPADGAAGALEEAASGRAASAGAPAGVAPDIPTQGARDGGAGGEGGRGGVPRSGREAEGAADGPGAGAAPRPRWRARLVRLEGGTRVNVVPEHAVAELVVAGPGAPSLEELARRLQDGGGPGRARIEARVADHRLVVEARGAAAHAMHPEKGINAVAGLLGALVRVLGPALPRSSDLGFLAEAGARTDGSGFGIAVTDAVSGPLTVNLGIVRLVGTDDEAAAGSSPAPRAKASAAGAASSRARGGGAVIYADCNVRYPVTTSAAQLLQRLTATLADSGWRVESREDMPPHHVPETSEIVQQLLAVYRDETGDRDARPLAIGGGTYARVLRNGVAFGPLFPGQRELAHEPDEHWSIDDLMRCTRIYARALYRLMFAPGR</sequence>
<evidence type="ECO:0000256" key="1">
    <source>
        <dbReference type="ARBA" id="ARBA00001947"/>
    </source>
</evidence>
<dbReference type="InterPro" id="IPR001261">
    <property type="entry name" value="ArgE/DapE_CS"/>
</dbReference>
<dbReference type="GO" id="GO:0016805">
    <property type="term" value="F:dipeptidase activity"/>
    <property type="evidence" value="ECO:0007669"/>
    <property type="project" value="UniProtKB-KW"/>
</dbReference>
<evidence type="ECO:0000256" key="7">
    <source>
        <dbReference type="ARBA" id="ARBA00022997"/>
    </source>
</evidence>
<dbReference type="RefSeq" id="WP_318750161.1">
    <property type="nucleotide sequence ID" value="NZ_CP132508.1"/>
</dbReference>
<keyword evidence="8" id="KW-0482">Metalloprotease</keyword>
<evidence type="ECO:0000256" key="9">
    <source>
        <dbReference type="SAM" id="MobiDB-lite"/>
    </source>
</evidence>
<dbReference type="Pfam" id="PF01546">
    <property type="entry name" value="Peptidase_M20"/>
    <property type="match status" value="1"/>
</dbReference>
<dbReference type="Gene3D" id="3.40.630.10">
    <property type="entry name" value="Zn peptidases"/>
    <property type="match status" value="2"/>
</dbReference>
<dbReference type="EMBL" id="CP132508">
    <property type="protein sequence ID" value="WPD18310.1"/>
    <property type="molecule type" value="Genomic_DNA"/>
</dbReference>
<comment type="cofactor">
    <cofactor evidence="1">
        <name>Zn(2+)</name>
        <dbReference type="ChEBI" id="CHEBI:29105"/>
    </cofactor>
</comment>